<keyword evidence="3" id="KW-1185">Reference proteome</keyword>
<sequence length="517" mass="59662">MAPTETYECPEQQAFPIDDQAVRRPREEPLLEVNDESGNAPAYLPKLFPEDAEHVDTHTVTVSRESASCNCTAEDLGKTTFSHRPLDQTKREIRLCQILPQDCAHANSIIKCRITHHNLDAPPDSAYLGLDLKYTALSYCWGGPGGQSTILLNDHPVQIGGNLHRFIAQTRGSDEDQNTYFWIDQLCIDQSNINERNQQVQLMPSIYSQASVVYSWLGDEDSDTAQAFKMLQELEENEVFHGKHSFHLQQDELINLINAKAPSELMAFLKLFIRRYWTRVWIVQEVFLAHDFFFLCGSQKHRLRDTSQGWTNVLSEVNISPRIKTVLDVNGLLPHDLVQIDKIFQTTIQLLNYKSQGPGGWLPEDFAMLGNTIRQCQDPRDFIFGYQGCCVPYKRINVDYKKSTEQVFLDFCQAFNGKLEAWSDMLRLGRRMGLRGTSREKCHALIYLLHLERKPDSRPFLELVKHEGLSLTLEDAQDEICARISKEGEEYMRREDEPWYPHWYLKMRENEGLKGTR</sequence>
<dbReference type="EMBL" id="FJOG01000026">
    <property type="protein sequence ID" value="CZR64412.1"/>
    <property type="molecule type" value="Genomic_DNA"/>
</dbReference>
<organism evidence="2 3">
    <name type="scientific">Phialocephala subalpina</name>
    <dbReference type="NCBI Taxonomy" id="576137"/>
    <lineage>
        <taxon>Eukaryota</taxon>
        <taxon>Fungi</taxon>
        <taxon>Dikarya</taxon>
        <taxon>Ascomycota</taxon>
        <taxon>Pezizomycotina</taxon>
        <taxon>Leotiomycetes</taxon>
        <taxon>Helotiales</taxon>
        <taxon>Mollisiaceae</taxon>
        <taxon>Phialocephala</taxon>
        <taxon>Phialocephala fortinii species complex</taxon>
    </lineage>
</organism>
<name>A0A1L7XHA5_9HELO</name>
<evidence type="ECO:0000313" key="2">
    <source>
        <dbReference type="EMBL" id="CZR64412.1"/>
    </source>
</evidence>
<evidence type="ECO:0000313" key="3">
    <source>
        <dbReference type="Proteomes" id="UP000184330"/>
    </source>
</evidence>
<dbReference type="AlphaFoldDB" id="A0A1L7XHA5"/>
<dbReference type="OrthoDB" id="3598674at2759"/>
<feature type="domain" description="Heterokaryon incompatibility" evidence="1">
    <location>
        <begin position="134"/>
        <end position="285"/>
    </location>
</feature>
<dbReference type="Pfam" id="PF06985">
    <property type="entry name" value="HET"/>
    <property type="match status" value="1"/>
</dbReference>
<dbReference type="PANTHER" id="PTHR24148">
    <property type="entry name" value="ANKYRIN REPEAT DOMAIN-CONTAINING PROTEIN 39 HOMOLOG-RELATED"/>
    <property type="match status" value="1"/>
</dbReference>
<protein>
    <recommendedName>
        <fullName evidence="1">Heterokaryon incompatibility domain-containing protein</fullName>
    </recommendedName>
</protein>
<evidence type="ECO:0000259" key="1">
    <source>
        <dbReference type="Pfam" id="PF06985"/>
    </source>
</evidence>
<accession>A0A1L7XHA5</accession>
<dbReference type="InterPro" id="IPR052895">
    <property type="entry name" value="HetReg/Transcr_Mod"/>
</dbReference>
<dbReference type="PANTHER" id="PTHR24148:SF73">
    <property type="entry name" value="HET DOMAIN PROTEIN (AFU_ORTHOLOGUE AFUA_8G01020)"/>
    <property type="match status" value="1"/>
</dbReference>
<dbReference type="Proteomes" id="UP000184330">
    <property type="component" value="Unassembled WGS sequence"/>
</dbReference>
<proteinExistence type="predicted"/>
<gene>
    <name evidence="2" type="ORF">PAC_14310</name>
</gene>
<dbReference type="STRING" id="576137.A0A1L7XHA5"/>
<reference evidence="2 3" key="1">
    <citation type="submission" date="2016-03" db="EMBL/GenBank/DDBJ databases">
        <authorList>
            <person name="Ploux O."/>
        </authorList>
    </citation>
    <scope>NUCLEOTIDE SEQUENCE [LARGE SCALE GENOMIC DNA]</scope>
    <source>
        <strain evidence="2 3">UAMH 11012</strain>
    </source>
</reference>
<dbReference type="InterPro" id="IPR010730">
    <property type="entry name" value="HET"/>
</dbReference>